<feature type="transmembrane region" description="Helical" evidence="14">
    <location>
        <begin position="59"/>
        <end position="84"/>
    </location>
</feature>
<dbReference type="AlphaFoldDB" id="A0A0J9XR32"/>
<evidence type="ECO:0000256" key="5">
    <source>
        <dbReference type="ARBA" id="ARBA00022448"/>
    </source>
</evidence>
<dbReference type="FunFam" id="1.20.58.1610:FF:000004">
    <property type="entry name" value="NADH-quinone oxidoreductase subunit A"/>
    <property type="match status" value="1"/>
</dbReference>
<dbReference type="EMBL" id="CAAKNF010000008">
    <property type="protein sequence ID" value="VIP00011.1"/>
    <property type="molecule type" value="Genomic_DNA"/>
</dbReference>
<evidence type="ECO:0000256" key="14">
    <source>
        <dbReference type="SAM" id="Phobius"/>
    </source>
</evidence>
<feature type="transmembrane region" description="Helical" evidence="14">
    <location>
        <begin position="90"/>
        <end position="106"/>
    </location>
</feature>
<dbReference type="EMBL" id="LN856902">
    <property type="protein sequence ID" value="CDP93723.1"/>
    <property type="molecule type" value="Genomic_DNA"/>
</dbReference>
<keyword evidence="8 14" id="KW-1133">Transmembrane helix</keyword>
<evidence type="ECO:0000313" key="15">
    <source>
        <dbReference type="EMBL" id="CDP93723.1"/>
    </source>
</evidence>
<dbReference type="Proteomes" id="UP000006672">
    <property type="component" value="Unassembled WGS sequence"/>
</dbReference>
<evidence type="ECO:0000313" key="17">
    <source>
        <dbReference type="Proteomes" id="UP000006672"/>
    </source>
</evidence>
<dbReference type="InterPro" id="IPR000440">
    <property type="entry name" value="NADH_UbQ/plastoQ_OxRdtase_su3"/>
</dbReference>
<dbReference type="GO" id="GO:0008137">
    <property type="term" value="F:NADH dehydrogenase (ubiquinone) activity"/>
    <property type="evidence" value="ECO:0007669"/>
    <property type="project" value="UniProtKB-EC"/>
</dbReference>
<feature type="transmembrane region" description="Helical" evidence="14">
    <location>
        <begin position="6"/>
        <end position="30"/>
    </location>
</feature>
<keyword evidence="6 14" id="KW-0812">Transmembrane</keyword>
<dbReference type="PANTHER" id="PTHR11058">
    <property type="entry name" value="NADH-UBIQUINONE OXIDOREDUCTASE CHAIN 3"/>
    <property type="match status" value="1"/>
</dbReference>
<reference evidence="18" key="4">
    <citation type="submission" date="2019-12" db="UniProtKB">
        <authorList>
            <consortium name="WormBaseParasite"/>
        </authorList>
    </citation>
    <scope>IDENTIFICATION</scope>
</reference>
<keyword evidence="9" id="KW-0520">NAD</keyword>
<comment type="catalytic activity">
    <reaction evidence="13">
        <text>a ubiquinone + NADH + 5 H(+)(in) = a ubiquinol + NAD(+) + 4 H(+)(out)</text>
        <dbReference type="Rhea" id="RHEA:29091"/>
        <dbReference type="Rhea" id="RHEA-COMP:9565"/>
        <dbReference type="Rhea" id="RHEA-COMP:9566"/>
        <dbReference type="ChEBI" id="CHEBI:15378"/>
        <dbReference type="ChEBI" id="CHEBI:16389"/>
        <dbReference type="ChEBI" id="CHEBI:17976"/>
        <dbReference type="ChEBI" id="CHEBI:57540"/>
        <dbReference type="ChEBI" id="CHEBI:57945"/>
        <dbReference type="EC" id="7.1.1.2"/>
    </reaction>
</comment>
<dbReference type="FunCoup" id="A0A0J9XR32">
    <property type="interactions" value="70"/>
</dbReference>
<comment type="subcellular location">
    <subcellularLocation>
        <location evidence="1">Membrane</location>
        <topology evidence="1">Multi-pass membrane protein</topology>
    </subcellularLocation>
</comment>
<evidence type="ECO:0000256" key="11">
    <source>
        <dbReference type="ARBA" id="ARBA00023136"/>
    </source>
</evidence>
<dbReference type="WBParaSite" id="Bm5157.1">
    <property type="protein sequence ID" value="Bm5157.1"/>
    <property type="gene ID" value="WBGene00225418"/>
</dbReference>
<evidence type="ECO:0000256" key="7">
    <source>
        <dbReference type="ARBA" id="ARBA00022967"/>
    </source>
</evidence>
<accession>A0A0J9XR32</accession>
<dbReference type="WormBase" id="Bm5157">
    <property type="protein sequence ID" value="BM37659"/>
    <property type="gene ID" value="WBGene00225418"/>
</dbReference>
<dbReference type="CTD" id="66059884"/>
<gene>
    <name evidence="15 18 19" type="ORF">Bm5157</name>
    <name evidence="16" type="ORF">BM_BM5157</name>
    <name evidence="15" type="ORF">BM_Bm5157</name>
</gene>
<feature type="transmembrane region" description="Helical" evidence="14">
    <location>
        <begin position="147"/>
        <end position="168"/>
    </location>
</feature>
<keyword evidence="11 14" id="KW-0472">Membrane</keyword>
<comment type="similarity">
    <text evidence="2">Belongs to the complex I subunit 3 family.</text>
</comment>
<evidence type="ECO:0000256" key="3">
    <source>
        <dbReference type="ARBA" id="ARBA00012944"/>
    </source>
</evidence>
<evidence type="ECO:0000256" key="10">
    <source>
        <dbReference type="ARBA" id="ARBA00023075"/>
    </source>
</evidence>
<evidence type="ECO:0000256" key="9">
    <source>
        <dbReference type="ARBA" id="ARBA00023027"/>
    </source>
</evidence>
<keyword evidence="5" id="KW-0813">Transport</keyword>
<keyword evidence="10" id="KW-0830">Ubiquinone</keyword>
<sequence>MSEYLAIAIFICVSIILSLALGVLPMFLAISKPDSEKLSTYECGFNPLSRARKNFDIKFYLVSILFMIFDLEIAFLFPCAISLSKISYCGFWSMMIFLAILTVGFIHEWCKGALEWGLCSFRTCIVSRVSCFTWLNKIDIRSTSATALAIVITILEIILFIFSIKLTLHFAK</sequence>
<dbReference type="STRING" id="6279.A0A0J9XR32"/>
<evidence type="ECO:0000256" key="2">
    <source>
        <dbReference type="ARBA" id="ARBA00008472"/>
    </source>
</evidence>
<evidence type="ECO:0000313" key="16">
    <source>
        <dbReference type="EMBL" id="VIP00011.1"/>
    </source>
</evidence>
<evidence type="ECO:0000256" key="1">
    <source>
        <dbReference type="ARBA" id="ARBA00004141"/>
    </source>
</evidence>
<organism evidence="15">
    <name type="scientific">Brugia malayi</name>
    <name type="common">Filarial nematode worm</name>
    <dbReference type="NCBI Taxonomy" id="6279"/>
    <lineage>
        <taxon>Eukaryota</taxon>
        <taxon>Metazoa</taxon>
        <taxon>Ecdysozoa</taxon>
        <taxon>Nematoda</taxon>
        <taxon>Chromadorea</taxon>
        <taxon>Rhabditida</taxon>
        <taxon>Spirurina</taxon>
        <taxon>Spiruromorpha</taxon>
        <taxon>Filarioidea</taxon>
        <taxon>Onchocercidae</taxon>
        <taxon>Brugia</taxon>
    </lineage>
</organism>
<dbReference type="Pfam" id="PF00507">
    <property type="entry name" value="Oxidored_q4"/>
    <property type="match status" value="1"/>
</dbReference>
<dbReference type="GeneID" id="66059884"/>
<name>A0A0J9XR32_BRUMA</name>
<reference evidence="15" key="2">
    <citation type="submission" date="2012-12" db="EMBL/GenBank/DDBJ databases">
        <authorList>
            <person name="Gao Y.W."/>
            <person name="Fan S.T."/>
            <person name="Sun H.T."/>
            <person name="Wang Z."/>
            <person name="Gao X.L."/>
            <person name="Li Y.G."/>
            <person name="Wang T.C."/>
            <person name="Zhang K."/>
            <person name="Xu W.W."/>
            <person name="Yu Z.J."/>
            <person name="Xia X.Z."/>
        </authorList>
    </citation>
    <scope>NUCLEOTIDE SEQUENCE</scope>
    <source>
        <strain evidence="15">FR3</strain>
    </source>
</reference>
<dbReference type="InterPro" id="IPR038430">
    <property type="entry name" value="NDAH_ubi_oxred_su3_sf"/>
</dbReference>
<dbReference type="OrthoDB" id="154075at2759"/>
<accession>A0A4E9FW79</accession>
<dbReference type="EC" id="7.1.1.2" evidence="3"/>
<evidence type="ECO:0000256" key="6">
    <source>
        <dbReference type="ARBA" id="ARBA00022692"/>
    </source>
</evidence>
<proteinExistence type="inferred from homology"/>
<evidence type="ECO:0000256" key="8">
    <source>
        <dbReference type="ARBA" id="ARBA00022989"/>
    </source>
</evidence>
<reference evidence="16" key="3">
    <citation type="submission" date="2019-04" db="EMBL/GenBank/DDBJ databases">
        <authorList>
            <person name="Howe K."/>
            <person name="Paulini M."/>
            <person name="Williams G."/>
        </authorList>
    </citation>
    <scope>NUCLEOTIDE SEQUENCE [LARGE SCALE GENOMIC DNA]</scope>
    <source>
        <strain evidence="16">FR3</strain>
    </source>
</reference>
<reference evidence="15 17" key="1">
    <citation type="journal article" date="2007" name="Science">
        <title>Draft genome of the filarial nematode parasite Brugia malayi.</title>
        <authorList>
            <person name="Ghedin E."/>
            <person name="Wang S."/>
            <person name="Spiro D."/>
            <person name="Caler E."/>
            <person name="Zhao Q."/>
            <person name="Crabtree J."/>
            <person name="Allen J.E."/>
            <person name="Delcher A.L."/>
            <person name="Guiliano D.B."/>
            <person name="Miranda-Saavedra D."/>
            <person name="Angiuoli S.V."/>
            <person name="Creasy T."/>
            <person name="Amedeo P."/>
            <person name="Haas B."/>
            <person name="El-Sayed N.M."/>
            <person name="Wortman J.R."/>
            <person name="Feldblyum T."/>
            <person name="Tallon L."/>
            <person name="Schatz M."/>
            <person name="Shumway M."/>
            <person name="Koo H."/>
            <person name="Salzberg S.L."/>
            <person name="Schobel S."/>
            <person name="Pertea M."/>
            <person name="Pop M."/>
            <person name="White O."/>
            <person name="Barton G.J."/>
            <person name="Carlow C.K."/>
            <person name="Crawford M.J."/>
            <person name="Daub J."/>
            <person name="Dimmic M.W."/>
            <person name="Estes C.F."/>
            <person name="Foster J.M."/>
            <person name="Ganatra M."/>
            <person name="Gregory W.F."/>
            <person name="Johnson N.M."/>
            <person name="Jin J."/>
            <person name="Komuniecki R."/>
            <person name="Korf I."/>
            <person name="Kumar S."/>
            <person name="Laney S."/>
            <person name="Li B.W."/>
            <person name="Li W."/>
            <person name="Lindblom T.H."/>
            <person name="Lustigman S."/>
            <person name="Ma D."/>
            <person name="Maina C.V."/>
            <person name="Martin D.M."/>
            <person name="McCarter J.P."/>
            <person name="McReynolds L."/>
            <person name="Mitreva M."/>
            <person name="Nutman T.B."/>
            <person name="Parkinson J."/>
            <person name="Peregrin-Alvarez J.M."/>
            <person name="Poole C."/>
            <person name="Ren Q."/>
            <person name="Saunders L."/>
            <person name="Sluder A.E."/>
            <person name="Smith K."/>
            <person name="Stanke M."/>
            <person name="Unnasch T.R."/>
            <person name="Ware J."/>
            <person name="Wei A.D."/>
            <person name="Weil G."/>
            <person name="Williams D.J."/>
            <person name="Zhang Y."/>
            <person name="Williams S.A."/>
            <person name="Fraser-Liggett C."/>
            <person name="Slatko B."/>
            <person name="Blaxter M.L."/>
            <person name="Scott A.L."/>
        </authorList>
    </citation>
    <scope>NUCLEOTIDE SEQUENCE</scope>
    <source>
        <strain evidence="15 17">FR3</strain>
    </source>
</reference>
<evidence type="ECO:0000256" key="13">
    <source>
        <dbReference type="ARBA" id="ARBA00049551"/>
    </source>
</evidence>
<dbReference type="RefSeq" id="XP_042938772.1">
    <property type="nucleotide sequence ID" value="XM_043082838.1"/>
</dbReference>
<evidence type="ECO:0000313" key="18">
    <source>
        <dbReference type="WBParaSite" id="Bm5157.1"/>
    </source>
</evidence>
<evidence type="ECO:0000256" key="4">
    <source>
        <dbReference type="ARBA" id="ARBA00021007"/>
    </source>
</evidence>
<keyword evidence="7" id="KW-1278">Translocase</keyword>
<evidence type="ECO:0000256" key="12">
    <source>
        <dbReference type="ARBA" id="ARBA00031029"/>
    </source>
</evidence>
<dbReference type="KEGG" id="bmy:BM_BM5157"/>
<dbReference type="PANTHER" id="PTHR11058:SF9">
    <property type="entry name" value="NADH-UBIQUINONE OXIDOREDUCTASE CHAIN 3"/>
    <property type="match status" value="1"/>
</dbReference>
<keyword evidence="17" id="KW-1185">Reference proteome</keyword>
<evidence type="ECO:0000313" key="19">
    <source>
        <dbReference type="WormBase" id="Bm5157"/>
    </source>
</evidence>
<dbReference type="GO" id="GO:0030964">
    <property type="term" value="C:NADH dehydrogenase complex"/>
    <property type="evidence" value="ECO:0007669"/>
    <property type="project" value="TreeGrafter"/>
</dbReference>
<dbReference type="Gene3D" id="1.20.58.1610">
    <property type="entry name" value="NADH:ubiquinone/plastoquinone oxidoreductase, chain 3"/>
    <property type="match status" value="1"/>
</dbReference>
<protein>
    <recommendedName>
        <fullName evidence="4">NADH-ubiquinone oxidoreductase chain 3</fullName>
        <ecNumber evidence="3">7.1.1.2</ecNumber>
    </recommendedName>
    <alternativeName>
        <fullName evidence="12">NADH dehydrogenase subunit 3</fullName>
    </alternativeName>
</protein>